<evidence type="ECO:0000313" key="1">
    <source>
        <dbReference type="EMBL" id="MBP2235236.1"/>
    </source>
</evidence>
<sequence length="115" mass="12836">MTNLTVQLLAEMIDESYRPTPIRQLPAKKRKQYQADAVRSTRSKVEAALEVGTVLPTRQHIRDALTDAALHILRSGDDEAEVIRQVFASVFGDEADIAIEKITAGKIEPRFFKSA</sequence>
<organism evidence="1 2">
    <name type="scientific">Sinorhizobium kostiense</name>
    <dbReference type="NCBI Taxonomy" id="76747"/>
    <lineage>
        <taxon>Bacteria</taxon>
        <taxon>Pseudomonadati</taxon>
        <taxon>Pseudomonadota</taxon>
        <taxon>Alphaproteobacteria</taxon>
        <taxon>Hyphomicrobiales</taxon>
        <taxon>Rhizobiaceae</taxon>
        <taxon>Sinorhizobium/Ensifer group</taxon>
        <taxon>Sinorhizobium</taxon>
    </lineage>
</organism>
<evidence type="ECO:0000313" key="2">
    <source>
        <dbReference type="Proteomes" id="UP000730739"/>
    </source>
</evidence>
<dbReference type="RefSeq" id="WP_209601472.1">
    <property type="nucleotide sequence ID" value="NZ_JAGILA010000002.1"/>
</dbReference>
<keyword evidence="2" id="KW-1185">Reference proteome</keyword>
<gene>
    <name evidence="1" type="ORF">J2Z31_001728</name>
</gene>
<dbReference type="Proteomes" id="UP000730739">
    <property type="component" value="Unassembled WGS sequence"/>
</dbReference>
<dbReference type="EMBL" id="JAGILA010000002">
    <property type="protein sequence ID" value="MBP2235236.1"/>
    <property type="molecule type" value="Genomic_DNA"/>
</dbReference>
<name>A0ABS4QX61_9HYPH</name>
<accession>A0ABS4QX61</accession>
<comment type="caution">
    <text evidence="1">The sequence shown here is derived from an EMBL/GenBank/DDBJ whole genome shotgun (WGS) entry which is preliminary data.</text>
</comment>
<proteinExistence type="predicted"/>
<protein>
    <submittedName>
        <fullName evidence="1">Uncharacterized protein</fullName>
    </submittedName>
</protein>
<reference evidence="1 2" key="1">
    <citation type="submission" date="2021-03" db="EMBL/GenBank/DDBJ databases">
        <title>Genomic Encyclopedia of Type Strains, Phase IV (KMG-IV): sequencing the most valuable type-strain genomes for metagenomic binning, comparative biology and taxonomic classification.</title>
        <authorList>
            <person name="Goeker M."/>
        </authorList>
    </citation>
    <scope>NUCLEOTIDE SEQUENCE [LARGE SCALE GENOMIC DNA]</scope>
    <source>
        <strain evidence="1 2">DSM 13372</strain>
    </source>
</reference>